<feature type="transmembrane region" description="Helical" evidence="6">
    <location>
        <begin position="258"/>
        <end position="277"/>
    </location>
</feature>
<keyword evidence="5 6" id="KW-0472">Membrane</keyword>
<proteinExistence type="inferred from homology"/>
<sequence>MLDFTQITFGLVLSTAIGGLAYWRQSLTAGGWLGAVITGTATMGFGGWAWGFTLIAFFISGSALSHYKEKLKEQRAAEKFSKGGRRDLAQAMANGGVAALIALLYALFGEPGALLAFFVGVMATVTADTWATELGVLSPHRPRLITNGQPVEPGTSGGISLMGTSAAAAGGLMIGIVMFIGLSLTQVFGGETLNLPWWLLLGATLGGLGGAMADSLLGATVQAIYRYESGKETERTVARDGTPTTFVRGWRWMNNDMVNLLSSLAGGAIAVGFFLLLG</sequence>
<evidence type="ECO:0000256" key="2">
    <source>
        <dbReference type="ARBA" id="ARBA00009012"/>
    </source>
</evidence>
<evidence type="ECO:0000256" key="1">
    <source>
        <dbReference type="ARBA" id="ARBA00004141"/>
    </source>
</evidence>
<dbReference type="Proteomes" id="UP000280307">
    <property type="component" value="Unassembled WGS sequence"/>
</dbReference>
<dbReference type="PANTHER" id="PTHR13353:SF5">
    <property type="entry name" value="TRANSMEMBRANE PROTEIN 19"/>
    <property type="match status" value="1"/>
</dbReference>
<dbReference type="AlphaFoldDB" id="A0A426U8N1"/>
<keyword evidence="4 6" id="KW-1133">Transmembrane helix</keyword>
<accession>A0A426U8N1</accession>
<reference evidence="7 8" key="1">
    <citation type="submission" date="2018-12" db="EMBL/GenBank/DDBJ databases">
        <title>Genome Sequence of Candidatus Viridilinea halotolerans isolated from saline sulfide-rich spring.</title>
        <authorList>
            <person name="Grouzdev D.S."/>
            <person name="Burganskaya E.I."/>
            <person name="Krutkina M.S."/>
            <person name="Sukhacheva M.V."/>
            <person name="Gorlenko V.M."/>
        </authorList>
    </citation>
    <scope>NUCLEOTIDE SEQUENCE [LARGE SCALE GENOMIC DNA]</scope>
    <source>
        <strain evidence="7">Chok-6</strain>
    </source>
</reference>
<feature type="transmembrane region" description="Helical" evidence="6">
    <location>
        <begin position="158"/>
        <end position="185"/>
    </location>
</feature>
<comment type="caution">
    <text evidence="7">The sequence shown here is derived from an EMBL/GenBank/DDBJ whole genome shotgun (WGS) entry which is preliminary data.</text>
</comment>
<evidence type="ECO:0000256" key="3">
    <source>
        <dbReference type="ARBA" id="ARBA00022692"/>
    </source>
</evidence>
<dbReference type="GO" id="GO:0016020">
    <property type="term" value="C:membrane"/>
    <property type="evidence" value="ECO:0007669"/>
    <property type="project" value="UniProtKB-SubCell"/>
</dbReference>
<feature type="transmembrane region" description="Helical" evidence="6">
    <location>
        <begin position="197"/>
        <end position="225"/>
    </location>
</feature>
<evidence type="ECO:0000256" key="4">
    <source>
        <dbReference type="ARBA" id="ARBA00022989"/>
    </source>
</evidence>
<dbReference type="EMBL" id="RSAS01000108">
    <property type="protein sequence ID" value="RRR76629.1"/>
    <property type="molecule type" value="Genomic_DNA"/>
</dbReference>
<protein>
    <submittedName>
        <fullName evidence="7">DUF92 domain-containing protein</fullName>
    </submittedName>
</protein>
<gene>
    <name evidence="7" type="ORF">EI684_02650</name>
</gene>
<dbReference type="Pfam" id="PF01940">
    <property type="entry name" value="DUF92"/>
    <property type="match status" value="1"/>
</dbReference>
<name>A0A426U8N1_9CHLR</name>
<dbReference type="InterPro" id="IPR002794">
    <property type="entry name" value="DUF92_TMEM19"/>
</dbReference>
<keyword evidence="3 6" id="KW-0812">Transmembrane</keyword>
<evidence type="ECO:0000256" key="5">
    <source>
        <dbReference type="ARBA" id="ARBA00023136"/>
    </source>
</evidence>
<organism evidence="7 8">
    <name type="scientific">Candidatus Viridilinea halotolerans</name>
    <dbReference type="NCBI Taxonomy" id="2491704"/>
    <lineage>
        <taxon>Bacteria</taxon>
        <taxon>Bacillati</taxon>
        <taxon>Chloroflexota</taxon>
        <taxon>Chloroflexia</taxon>
        <taxon>Chloroflexales</taxon>
        <taxon>Chloroflexineae</taxon>
        <taxon>Oscillochloridaceae</taxon>
        <taxon>Candidatus Viridilinea</taxon>
    </lineage>
</organism>
<feature type="transmembrane region" description="Helical" evidence="6">
    <location>
        <begin position="88"/>
        <end position="108"/>
    </location>
</feature>
<dbReference type="PANTHER" id="PTHR13353">
    <property type="entry name" value="TRANSMEMBRANE PROTEIN 19"/>
    <property type="match status" value="1"/>
</dbReference>
<comment type="similarity">
    <text evidence="2">Belongs to the TMEM19 family.</text>
</comment>
<evidence type="ECO:0000313" key="7">
    <source>
        <dbReference type="EMBL" id="RRR76629.1"/>
    </source>
</evidence>
<comment type="subcellular location">
    <subcellularLocation>
        <location evidence="1">Membrane</location>
        <topology evidence="1">Multi-pass membrane protein</topology>
    </subcellularLocation>
</comment>
<evidence type="ECO:0000313" key="8">
    <source>
        <dbReference type="Proteomes" id="UP000280307"/>
    </source>
</evidence>
<evidence type="ECO:0000256" key="6">
    <source>
        <dbReference type="SAM" id="Phobius"/>
    </source>
</evidence>
<feature type="transmembrane region" description="Helical" evidence="6">
    <location>
        <begin position="7"/>
        <end position="25"/>
    </location>
</feature>